<dbReference type="GO" id="GO:0008023">
    <property type="term" value="C:transcription elongation factor complex"/>
    <property type="evidence" value="ECO:0007669"/>
    <property type="project" value="TreeGrafter"/>
</dbReference>
<evidence type="ECO:0000256" key="9">
    <source>
        <dbReference type="SAM" id="MobiDB-lite"/>
    </source>
</evidence>
<evidence type="ECO:0000313" key="10">
    <source>
        <dbReference type="EMBL" id="RWQ97907.1"/>
    </source>
</evidence>
<dbReference type="RefSeq" id="XP_028487552.1">
    <property type="nucleotide sequence ID" value="XM_028628809.1"/>
</dbReference>
<accession>A0A443I1J9</accession>
<evidence type="ECO:0000256" key="5">
    <source>
        <dbReference type="ARBA" id="ARBA00020265"/>
    </source>
</evidence>
<dbReference type="CDD" id="cd19494">
    <property type="entry name" value="Elp4"/>
    <property type="match status" value="1"/>
</dbReference>
<keyword evidence="11" id="KW-1185">Reference proteome</keyword>
<evidence type="ECO:0000313" key="11">
    <source>
        <dbReference type="Proteomes" id="UP000283841"/>
    </source>
</evidence>
<dbReference type="Gene3D" id="3.40.50.300">
    <property type="entry name" value="P-loop containing nucleotide triphosphate hydrolases"/>
    <property type="match status" value="1"/>
</dbReference>
<evidence type="ECO:0000256" key="6">
    <source>
        <dbReference type="ARBA" id="ARBA00022490"/>
    </source>
</evidence>
<dbReference type="GeneID" id="39598086"/>
<dbReference type="InterPro" id="IPR027417">
    <property type="entry name" value="P-loop_NTPase"/>
</dbReference>
<dbReference type="GO" id="GO:0002098">
    <property type="term" value="P:tRNA wobble uridine modification"/>
    <property type="evidence" value="ECO:0007669"/>
    <property type="project" value="InterPro"/>
</dbReference>
<organism evidence="10 11">
    <name type="scientific">Byssochlamys spectabilis</name>
    <name type="common">Paecilomyces variotii</name>
    <dbReference type="NCBI Taxonomy" id="264951"/>
    <lineage>
        <taxon>Eukaryota</taxon>
        <taxon>Fungi</taxon>
        <taxon>Dikarya</taxon>
        <taxon>Ascomycota</taxon>
        <taxon>Pezizomycotina</taxon>
        <taxon>Eurotiomycetes</taxon>
        <taxon>Eurotiomycetidae</taxon>
        <taxon>Eurotiales</taxon>
        <taxon>Thermoascaceae</taxon>
        <taxon>Paecilomyces</taxon>
    </lineage>
</organism>
<dbReference type="GO" id="GO:0033588">
    <property type="term" value="C:elongator holoenzyme complex"/>
    <property type="evidence" value="ECO:0007669"/>
    <property type="project" value="InterPro"/>
</dbReference>
<feature type="compositionally biased region" description="Low complexity" evidence="9">
    <location>
        <begin position="137"/>
        <end position="155"/>
    </location>
</feature>
<comment type="subcellular location">
    <subcellularLocation>
        <location evidence="2">Cytoplasm</location>
    </subcellularLocation>
    <subcellularLocation>
        <location evidence="1">Nucleus</location>
    </subcellularLocation>
</comment>
<feature type="region of interest" description="Disordered" evidence="9">
    <location>
        <begin position="485"/>
        <end position="513"/>
    </location>
</feature>
<comment type="caution">
    <text evidence="10">The sequence shown here is derived from an EMBL/GenBank/DDBJ whole genome shotgun (WGS) entry which is preliminary data.</text>
</comment>
<evidence type="ECO:0000256" key="4">
    <source>
        <dbReference type="ARBA" id="ARBA00007573"/>
    </source>
</evidence>
<keyword evidence="8" id="KW-0539">Nucleus</keyword>
<feature type="region of interest" description="Disordered" evidence="9">
    <location>
        <begin position="128"/>
        <end position="174"/>
    </location>
</feature>
<comment type="similarity">
    <text evidence="4">Belongs to the ELP4 family.</text>
</comment>
<name>A0A443I1J9_BYSSP</name>
<evidence type="ECO:0000256" key="2">
    <source>
        <dbReference type="ARBA" id="ARBA00004496"/>
    </source>
</evidence>
<feature type="region of interest" description="Disordered" evidence="9">
    <location>
        <begin position="272"/>
        <end position="297"/>
    </location>
</feature>
<dbReference type="Pfam" id="PF05625">
    <property type="entry name" value="PAXNEB"/>
    <property type="match status" value="1"/>
</dbReference>
<evidence type="ECO:0000256" key="3">
    <source>
        <dbReference type="ARBA" id="ARBA00005043"/>
    </source>
</evidence>
<sequence length="513" mass="55726">MTDVVIIICQSLLSDSNVSPTTLADSVIFSIKRQRRCERKRQGFANGTRVKFSVDIEREGSKRIRRSAAQTRNAVILLRIDRGDREGVFEELGIRHGHGGRMGVKRIHTLHPNTLLRAIMSFRKRNIGLSSGSDRSTAPAPAVQQPQTATPAPVAGVRPSPDDGRPTTSTGTLSLDNLLAGHAGIPLGKTLLIEENGTTDFAGALLRFYAAEGIVQDHRVHVIGMTDQWGRSLPGLIGAADAGEEKVDRRKEEKMKIAWRYERLGEFGAGIAGSRTRAPAGDKNQGSPDGSTAPKSPTFCHAFDLTKRLTHPSLSTIDYIPITPSRGSPYTAAYQRLQAAIASSPSNTIHRVVIPSILNPGLYPPEAGQPEYLLQFFHSLRALVTTYAERITVMITLPLSLYPRSSGLVRWAELLSDGVIELCPFPHSSDAIATSGAATAQEEPPQGMLKTHRLPVMHERGGGSDQNIGEDWAFTLSRRKFEIKPFSLPPAEGDNEAQQSAAGGMPKKADLEF</sequence>
<evidence type="ECO:0000256" key="1">
    <source>
        <dbReference type="ARBA" id="ARBA00004123"/>
    </source>
</evidence>
<dbReference type="UniPathway" id="UPA00988"/>
<dbReference type="VEuPathDB" id="FungiDB:C8Q69DRAFT_442087"/>
<dbReference type="PANTHER" id="PTHR12896:SF1">
    <property type="entry name" value="ELONGATOR COMPLEX PROTEIN 4"/>
    <property type="match status" value="1"/>
</dbReference>
<feature type="compositionally biased region" description="Polar residues" evidence="9">
    <location>
        <begin position="284"/>
        <end position="295"/>
    </location>
</feature>
<proteinExistence type="inferred from homology"/>
<protein>
    <recommendedName>
        <fullName evidence="5">Elongator complex protein 4</fullName>
    </recommendedName>
</protein>
<reference evidence="10 11" key="1">
    <citation type="journal article" date="2018" name="Front. Microbiol.">
        <title>Genomic and genetic insights into a cosmopolitan fungus, Paecilomyces variotii (Eurotiales).</title>
        <authorList>
            <person name="Urquhart A.S."/>
            <person name="Mondo S.J."/>
            <person name="Makela M.R."/>
            <person name="Hane J.K."/>
            <person name="Wiebenga A."/>
            <person name="He G."/>
            <person name="Mihaltcheva S."/>
            <person name="Pangilinan J."/>
            <person name="Lipzen A."/>
            <person name="Barry K."/>
            <person name="de Vries R.P."/>
            <person name="Grigoriev I.V."/>
            <person name="Idnurm A."/>
        </authorList>
    </citation>
    <scope>NUCLEOTIDE SEQUENCE [LARGE SCALE GENOMIC DNA]</scope>
    <source>
        <strain evidence="10 11">CBS 101075</strain>
    </source>
</reference>
<evidence type="ECO:0000256" key="8">
    <source>
        <dbReference type="ARBA" id="ARBA00023242"/>
    </source>
</evidence>
<dbReference type="STRING" id="264951.A0A443I1J9"/>
<dbReference type="PANTHER" id="PTHR12896">
    <property type="entry name" value="PAX6 NEIGHBOR PROTEIN PAXNEB"/>
    <property type="match status" value="1"/>
</dbReference>
<gene>
    <name evidence="10" type="ORF">C8Q69DRAFT_442087</name>
</gene>
<evidence type="ECO:0000256" key="7">
    <source>
        <dbReference type="ARBA" id="ARBA00022694"/>
    </source>
</evidence>
<dbReference type="EMBL" id="RCNU01000002">
    <property type="protein sequence ID" value="RWQ97907.1"/>
    <property type="molecule type" value="Genomic_DNA"/>
</dbReference>
<dbReference type="InterPro" id="IPR008728">
    <property type="entry name" value="Elongator_complex_protein_4"/>
</dbReference>
<keyword evidence="6" id="KW-0963">Cytoplasm</keyword>
<dbReference type="GO" id="GO:0005737">
    <property type="term" value="C:cytoplasm"/>
    <property type="evidence" value="ECO:0007669"/>
    <property type="project" value="UniProtKB-SubCell"/>
</dbReference>
<dbReference type="Proteomes" id="UP000283841">
    <property type="component" value="Unassembled WGS sequence"/>
</dbReference>
<dbReference type="AlphaFoldDB" id="A0A443I1J9"/>
<dbReference type="FunFam" id="3.40.50.300:FF:001872">
    <property type="entry name" value="PAXNEB protein superfamily"/>
    <property type="match status" value="1"/>
</dbReference>
<keyword evidence="7" id="KW-0819">tRNA processing</keyword>
<comment type="pathway">
    <text evidence="3">tRNA modification; 5-methoxycarbonylmethyl-2-thiouridine-tRNA biosynthesis.</text>
</comment>